<protein>
    <submittedName>
        <fullName evidence="2">IS3 family transposase</fullName>
    </submittedName>
</protein>
<feature type="non-terminal residue" evidence="2">
    <location>
        <position position="1"/>
    </location>
</feature>
<keyword evidence="3" id="KW-1185">Reference proteome</keyword>
<gene>
    <name evidence="2" type="ORF">O0V09_05905</name>
</gene>
<evidence type="ECO:0000313" key="2">
    <source>
        <dbReference type="EMBL" id="MCZ0864725.1"/>
    </source>
</evidence>
<dbReference type="PANTHER" id="PTHR46889">
    <property type="entry name" value="TRANSPOSASE INSF FOR INSERTION SEQUENCE IS3B-RELATED"/>
    <property type="match status" value="1"/>
</dbReference>
<dbReference type="PROSITE" id="PS50994">
    <property type="entry name" value="INTEGRASE"/>
    <property type="match status" value="1"/>
</dbReference>
<dbReference type="InterPro" id="IPR048020">
    <property type="entry name" value="Transpos_IS3"/>
</dbReference>
<evidence type="ECO:0000259" key="1">
    <source>
        <dbReference type="PROSITE" id="PS50994"/>
    </source>
</evidence>
<dbReference type="Pfam" id="PF13276">
    <property type="entry name" value="HTH_21"/>
    <property type="match status" value="1"/>
</dbReference>
<proteinExistence type="predicted"/>
<dbReference type="RefSeq" id="WP_258330875.1">
    <property type="nucleotide sequence ID" value="NZ_JAPTGG010000003.1"/>
</dbReference>
<sequence>ESLRDVYAVLRMCRWLSVSRSGYYKWRSRTPSQQALQREHVRKAVVVAFNQYKKRYGAPRVAVELNESGIPCSVNHIAKLMAQSGLKARNGKNYKYFPSPNQFNHVSEDLLRRNFTADKPNEKWVSDITYIKVKKGHVYLAVIMDLFSRQIIGWAMDAAMTTDFILEAFEMAVAKRQVKPGLILHSDRGVQYRSNEYQRCLLDEDIKFSMSRKGNCWDNAVIESFFARLKVESIHTESFNGLDEAYSCVFEYIELFYNSVRRHSTNGYKSPKEYERIYYEKCA</sequence>
<dbReference type="NCBIfam" id="NF033516">
    <property type="entry name" value="transpos_IS3"/>
    <property type="match status" value="1"/>
</dbReference>
<evidence type="ECO:0000313" key="3">
    <source>
        <dbReference type="Proteomes" id="UP001069090"/>
    </source>
</evidence>
<dbReference type="Pfam" id="PF13333">
    <property type="entry name" value="rve_2"/>
    <property type="match status" value="1"/>
</dbReference>
<reference evidence="2 3" key="1">
    <citation type="submission" date="2022-12" db="EMBL/GenBank/DDBJ databases">
        <title>Dasania phycosphaerae sp. nov., isolated from particulate material of the south coast of Korea.</title>
        <authorList>
            <person name="Jiang Y."/>
        </authorList>
    </citation>
    <scope>NUCLEOTIDE SEQUENCE [LARGE SCALE GENOMIC DNA]</scope>
    <source>
        <strain evidence="2 3">GY-19</strain>
    </source>
</reference>
<dbReference type="InterPro" id="IPR001584">
    <property type="entry name" value="Integrase_cat-core"/>
</dbReference>
<dbReference type="PANTHER" id="PTHR46889:SF4">
    <property type="entry name" value="TRANSPOSASE INSO FOR INSERTION SEQUENCE ELEMENT IS911B-RELATED"/>
    <property type="match status" value="1"/>
</dbReference>
<dbReference type="SUPFAM" id="SSF53098">
    <property type="entry name" value="Ribonuclease H-like"/>
    <property type="match status" value="1"/>
</dbReference>
<accession>A0A9J6RL48</accession>
<dbReference type="GO" id="GO:0015074">
    <property type="term" value="P:DNA integration"/>
    <property type="evidence" value="ECO:0007669"/>
    <property type="project" value="InterPro"/>
</dbReference>
<dbReference type="InterPro" id="IPR050900">
    <property type="entry name" value="Transposase_IS3/IS150/IS904"/>
</dbReference>
<dbReference type="InterPro" id="IPR025948">
    <property type="entry name" value="HTH-like_dom"/>
</dbReference>
<comment type="caution">
    <text evidence="2">The sequence shown here is derived from an EMBL/GenBank/DDBJ whole genome shotgun (WGS) entry which is preliminary data.</text>
</comment>
<dbReference type="AlphaFoldDB" id="A0A9J6RL48"/>
<dbReference type="Pfam" id="PF00665">
    <property type="entry name" value="rve"/>
    <property type="match status" value="1"/>
</dbReference>
<dbReference type="InterPro" id="IPR012337">
    <property type="entry name" value="RNaseH-like_sf"/>
</dbReference>
<dbReference type="EMBL" id="JAPTGG010000003">
    <property type="protein sequence ID" value="MCZ0864725.1"/>
    <property type="molecule type" value="Genomic_DNA"/>
</dbReference>
<organism evidence="2 3">
    <name type="scientific">Dasania phycosphaerae</name>
    <dbReference type="NCBI Taxonomy" id="2950436"/>
    <lineage>
        <taxon>Bacteria</taxon>
        <taxon>Pseudomonadati</taxon>
        <taxon>Pseudomonadota</taxon>
        <taxon>Gammaproteobacteria</taxon>
        <taxon>Cellvibrionales</taxon>
        <taxon>Spongiibacteraceae</taxon>
        <taxon>Dasania</taxon>
    </lineage>
</organism>
<dbReference type="Proteomes" id="UP001069090">
    <property type="component" value="Unassembled WGS sequence"/>
</dbReference>
<dbReference type="Gene3D" id="3.30.420.10">
    <property type="entry name" value="Ribonuclease H-like superfamily/Ribonuclease H"/>
    <property type="match status" value="1"/>
</dbReference>
<dbReference type="InterPro" id="IPR036397">
    <property type="entry name" value="RNaseH_sf"/>
</dbReference>
<dbReference type="GO" id="GO:0003676">
    <property type="term" value="F:nucleic acid binding"/>
    <property type="evidence" value="ECO:0007669"/>
    <property type="project" value="InterPro"/>
</dbReference>
<feature type="domain" description="Integrase catalytic" evidence="1">
    <location>
        <begin position="116"/>
        <end position="278"/>
    </location>
</feature>
<name>A0A9J6RL48_9GAMM</name>